<dbReference type="EMBL" id="REFY01000001">
    <property type="protein sequence ID" value="RQG92890.1"/>
    <property type="molecule type" value="Genomic_DNA"/>
</dbReference>
<evidence type="ECO:0000313" key="2">
    <source>
        <dbReference type="EMBL" id="RQG92890.1"/>
    </source>
</evidence>
<feature type="compositionally biased region" description="Acidic residues" evidence="1">
    <location>
        <begin position="1"/>
        <end position="19"/>
    </location>
</feature>
<feature type="compositionally biased region" description="Basic and acidic residues" evidence="1">
    <location>
        <begin position="20"/>
        <end position="30"/>
    </location>
</feature>
<sequence>MGETSEDIVESTLDTDSESEESRETEKSDNWDTEVITDSSSEHRSDDVGVWKHRRFIRFAVIFYRSDRRTARGRSGNDLQ</sequence>
<comment type="caution">
    <text evidence="2">The sequence shown here is derived from an EMBL/GenBank/DDBJ whole genome shotgun (WGS) entry which is preliminary data.</text>
</comment>
<dbReference type="Proteomes" id="UP000273828">
    <property type="component" value="Unassembled WGS sequence"/>
</dbReference>
<keyword evidence="3" id="KW-1185">Reference proteome</keyword>
<evidence type="ECO:0000256" key="1">
    <source>
        <dbReference type="SAM" id="MobiDB-lite"/>
    </source>
</evidence>
<accession>A0A3N6M9C9</accession>
<protein>
    <submittedName>
        <fullName evidence="2">Uncharacterized protein</fullName>
    </submittedName>
</protein>
<evidence type="ECO:0000313" key="3">
    <source>
        <dbReference type="Proteomes" id="UP000273828"/>
    </source>
</evidence>
<reference evidence="2 3" key="1">
    <citation type="submission" date="2018-10" db="EMBL/GenBank/DDBJ databases">
        <title>Natrarchaeobius chitinivorans gen. nov., sp. nov., and Natrarchaeobius haloalkaliphilus sp. nov., alkaliphilic, chitin-utilizing haloarchaea from hypersaline alkaline lakes.</title>
        <authorList>
            <person name="Sorokin D.Y."/>
            <person name="Elcheninov A.G."/>
            <person name="Kostrikina N.A."/>
            <person name="Bale N.J."/>
            <person name="Sinninghe Damste J.S."/>
            <person name="Khijniak T.V."/>
            <person name="Kublanov I.V."/>
            <person name="Toshchakov S.V."/>
        </authorList>
    </citation>
    <scope>NUCLEOTIDE SEQUENCE [LARGE SCALE GENOMIC DNA]</scope>
    <source>
        <strain evidence="2 3">AArcht-Sl</strain>
    </source>
</reference>
<proteinExistence type="predicted"/>
<name>A0A3N6M9C9_9EURY</name>
<dbReference type="AlphaFoldDB" id="A0A3N6M9C9"/>
<organism evidence="2 3">
    <name type="scientific">Natrarchaeobius halalkaliphilus</name>
    <dbReference type="NCBI Taxonomy" id="1679091"/>
    <lineage>
        <taxon>Archaea</taxon>
        <taxon>Methanobacteriati</taxon>
        <taxon>Methanobacteriota</taxon>
        <taxon>Stenosarchaea group</taxon>
        <taxon>Halobacteria</taxon>
        <taxon>Halobacteriales</taxon>
        <taxon>Natrialbaceae</taxon>
        <taxon>Natrarchaeobius</taxon>
    </lineage>
</organism>
<gene>
    <name evidence="2" type="ORF">EA462_01325</name>
</gene>
<feature type="region of interest" description="Disordered" evidence="1">
    <location>
        <begin position="1"/>
        <end position="47"/>
    </location>
</feature>